<dbReference type="GO" id="GO:0035861">
    <property type="term" value="C:site of double-strand break"/>
    <property type="evidence" value="ECO:0007669"/>
    <property type="project" value="TreeGrafter"/>
</dbReference>
<reference evidence="2" key="1">
    <citation type="submission" date="2022-11" db="UniProtKB">
        <authorList>
            <consortium name="WormBaseParasite"/>
        </authorList>
    </citation>
    <scope>IDENTIFICATION</scope>
</reference>
<name>A0A915M1E3_MELJA</name>
<dbReference type="Proteomes" id="UP000887561">
    <property type="component" value="Unplaced"/>
</dbReference>
<accession>A0A915M1E3</accession>
<dbReference type="GO" id="GO:0007131">
    <property type="term" value="P:reciprocal meiotic recombination"/>
    <property type="evidence" value="ECO:0007669"/>
    <property type="project" value="TreeGrafter"/>
</dbReference>
<sequence length="839" mass="96818">MQNGFSDDLNELEISSVNVEPLNNREKLGRPVYKNLCPDFKERTACLHRDLISDWISLLLAENRERVENVDDTFKCFVNPKSVEYLFTVCLRLQLPPDVKYIALEIYNKFMTLHTTSLYEAINSQKSLSVMQKEEKWEQIFTTVSRQVALRILSSVQIASKLHSYSMGLTIDRVRYCLQLLGYAYTEQSIRKSEVRVLMAIGWCANVMQTPVTYIETFLHTIYRLNCHLEMNTRALWDYSLLIMDCIFLHSEEFYQRVAIVAHGNNAQYVPMKRLGRIEADYVLLASGVIVAACICVHGEDFVGTVLITLQKTTGIPVDSIRDFYVGIYQTSLIEIFCLCKTFKMSIVNPGNIVNQPITSPGPEFIYLTSAETEDDLNSIKCANQVHFKSYSSKNCWTKYECERSSSAQGRCKFLLLAASCDPNNVHRLFNIYFSGVHNHEVEPSERAPSRNIMQNTENSVVNNDDDIQILSDTIFENSVATDTSTNQPALNEIRKKFPFFRTCQSFNHLENLRRSEGLLIDKQFNVVNGIPEVVYYRCKINLQCPFTLQAVYNNKTGFFELYAPLNNNHFHSSPSDPNSSLNNVSVNGNLQQNFTMEAFEILRVQRKVSPLRERGKQFLTLRQQTLKCYFRKPEKGKCRYRMLIFREWDGQPAQVYEKGVHNHKPKPLKQSDILSIEQAKQYYESVMSSFIQQNPENNSSLLPLQIPQQQNCYTPTTSKEGNNNGKILNCDSWKINGMRNIGWRFSLASCFSELRILADGFLLDLSCTEESMVFKRRDNRNTFLIVSECGSHKEGLNVEECRNGCFSDHSEQWIKGDKLQFIRAMRTRIHEFMEQKNL</sequence>
<keyword evidence="1" id="KW-1185">Reference proteome</keyword>
<dbReference type="Gene3D" id="1.10.472.10">
    <property type="entry name" value="Cyclin-like"/>
    <property type="match status" value="1"/>
</dbReference>
<dbReference type="PANTHER" id="PTHR21615:SF2">
    <property type="entry name" value="CYCLIN N-TERMINAL DOMAIN-CONTAINING PROTEIN 1"/>
    <property type="match status" value="1"/>
</dbReference>
<dbReference type="WBParaSite" id="scaffold2369_cov190.g4736">
    <property type="protein sequence ID" value="scaffold2369_cov190.g4736"/>
    <property type="gene ID" value="scaffold2369_cov190.g4736"/>
</dbReference>
<dbReference type="PANTHER" id="PTHR21615">
    <property type="entry name" value="CYCLIN N-TERMINAL DOMAIN-CONTAINING PROTEIN 1"/>
    <property type="match status" value="1"/>
</dbReference>
<dbReference type="CDD" id="cd20541">
    <property type="entry name" value="CYCLIN_CNTD1"/>
    <property type="match status" value="1"/>
</dbReference>
<evidence type="ECO:0000313" key="2">
    <source>
        <dbReference type="WBParaSite" id="scaffold2369_cov190.g4736"/>
    </source>
</evidence>
<organism evidence="1 2">
    <name type="scientific">Meloidogyne javanica</name>
    <name type="common">Root-knot nematode worm</name>
    <dbReference type="NCBI Taxonomy" id="6303"/>
    <lineage>
        <taxon>Eukaryota</taxon>
        <taxon>Metazoa</taxon>
        <taxon>Ecdysozoa</taxon>
        <taxon>Nematoda</taxon>
        <taxon>Chromadorea</taxon>
        <taxon>Rhabditida</taxon>
        <taxon>Tylenchina</taxon>
        <taxon>Tylenchomorpha</taxon>
        <taxon>Tylenchoidea</taxon>
        <taxon>Meloidogynidae</taxon>
        <taxon>Meloidogyninae</taxon>
        <taxon>Meloidogyne</taxon>
        <taxon>Meloidogyne incognita group</taxon>
    </lineage>
</organism>
<dbReference type="InterPro" id="IPR036915">
    <property type="entry name" value="Cyclin-like_sf"/>
</dbReference>
<dbReference type="SUPFAM" id="SSF47954">
    <property type="entry name" value="Cyclin-like"/>
    <property type="match status" value="1"/>
</dbReference>
<evidence type="ECO:0000313" key="1">
    <source>
        <dbReference type="Proteomes" id="UP000887561"/>
    </source>
</evidence>
<proteinExistence type="predicted"/>
<protein>
    <submittedName>
        <fullName evidence="2">Uncharacterized protein</fullName>
    </submittedName>
</protein>
<dbReference type="AlphaFoldDB" id="A0A915M1E3"/>